<feature type="region of interest" description="Disordered" evidence="10">
    <location>
        <begin position="297"/>
        <end position="321"/>
    </location>
</feature>
<dbReference type="Pfam" id="PF00593">
    <property type="entry name" value="TonB_dep_Rec_b-barrel"/>
    <property type="match status" value="1"/>
</dbReference>
<dbReference type="PANTHER" id="PTHR30069">
    <property type="entry name" value="TONB-DEPENDENT OUTER MEMBRANE RECEPTOR"/>
    <property type="match status" value="1"/>
</dbReference>
<dbReference type="AlphaFoldDB" id="A0AAE9XXE8"/>
<keyword evidence="7 8" id="KW-0998">Cell outer membrane</keyword>
<dbReference type="InterPro" id="IPR036942">
    <property type="entry name" value="Beta-barrel_TonB_sf"/>
</dbReference>
<keyword evidence="3 8" id="KW-1134">Transmembrane beta strand</keyword>
<dbReference type="Gene3D" id="2.40.170.20">
    <property type="entry name" value="TonB-dependent receptor, beta-barrel domain"/>
    <property type="match status" value="1"/>
</dbReference>
<dbReference type="Gene3D" id="2.170.130.10">
    <property type="entry name" value="TonB-dependent receptor, plug domain"/>
    <property type="match status" value="1"/>
</dbReference>
<comment type="similarity">
    <text evidence="8 9">Belongs to the TonB-dependent receptor family.</text>
</comment>
<dbReference type="GO" id="GO:0015344">
    <property type="term" value="F:siderophore uptake transmembrane transporter activity"/>
    <property type="evidence" value="ECO:0007669"/>
    <property type="project" value="TreeGrafter"/>
</dbReference>
<evidence type="ECO:0000256" key="6">
    <source>
        <dbReference type="ARBA" id="ARBA00023136"/>
    </source>
</evidence>
<protein>
    <submittedName>
        <fullName evidence="14">TonB-dependent receptor</fullName>
    </submittedName>
</protein>
<accession>A0AAE9XXE8</accession>
<sequence>MFNPNRLPPRSHRARTSLPVLLLSTVSHAALADGGDGGQPPHADRIEEIVVSTNIEGRTLHQTVIGTTVLREEEIARQMDGTLGETLRRQPGISSTFFGPGASRPVIRGLGGDRIRVLDSGIGSVDASSTSPDHAVAVEPALAERIEILRGTSMLVYGSSATGGVINVMDGRIPDRVPENGFEAGVSVGHSTVNDGEDAAAALNVATGKLGGADLVLHLDGSWRDSEDYKIPGFAESKRLRDMEEAEEGDEHEGEEEAFGIIENSFSKSKSASAGLSLIGDKGFIGVNVKLQRSDYGIPAGHHHHEEEGEEGEDHEEEAHEEEGVAIDLDQTRVDLMGEYRFDDGWFEKAKVRFGYGDYEHAEIEGDETGTIFANKGYEARLDLIENLGGNWSGTSGVQVTSRDFSALGDEAFVPPTKSHQYGLFTLKNLEIDNWHIDFGGRLEHTTHKADELGVSLDFTGFSASAGLGYDFSETTFAGINIFRTERAPTTEELFSNGPHLATSAYELGDVTLGKETAQGIEASAGYRGERFSGTVNAYVTRYDNFIYEVATGEEIDELTVFAFKAADARFMGFEAQGDFHAASFDTSAFGTVDIHLTGQMDLVRAKLLDVTGNDRLPRIPPLSALVGFEADAGAFDFRTELEIAGAQKRTSEFEIPTDSYAMWNAYLSIHPFEDKDISLDLKAMNLTNSDARQHTSFLKDSVPLPGRNFRVGLRAKF</sequence>
<dbReference type="KEGG" id="gso:PH603_06485"/>
<proteinExistence type="inferred from homology"/>
<keyword evidence="2 8" id="KW-0813">Transport</keyword>
<evidence type="ECO:0000256" key="2">
    <source>
        <dbReference type="ARBA" id="ARBA00022448"/>
    </source>
</evidence>
<dbReference type="GO" id="GO:0044718">
    <property type="term" value="P:siderophore transmembrane transport"/>
    <property type="evidence" value="ECO:0007669"/>
    <property type="project" value="TreeGrafter"/>
</dbReference>
<organism evidence="14 15">
    <name type="scientific">Gimibacter soli</name>
    <dbReference type="NCBI Taxonomy" id="3024400"/>
    <lineage>
        <taxon>Bacteria</taxon>
        <taxon>Pseudomonadati</taxon>
        <taxon>Pseudomonadota</taxon>
        <taxon>Alphaproteobacteria</taxon>
        <taxon>Kordiimonadales</taxon>
        <taxon>Temperatibacteraceae</taxon>
        <taxon>Gimibacter</taxon>
    </lineage>
</organism>
<keyword evidence="6 8" id="KW-0472">Membrane</keyword>
<keyword evidence="5 9" id="KW-0798">TonB box</keyword>
<dbReference type="InterPro" id="IPR012910">
    <property type="entry name" value="Plug_dom"/>
</dbReference>
<evidence type="ECO:0000259" key="13">
    <source>
        <dbReference type="Pfam" id="PF07715"/>
    </source>
</evidence>
<keyword evidence="4 8" id="KW-0812">Transmembrane</keyword>
<evidence type="ECO:0000256" key="11">
    <source>
        <dbReference type="SAM" id="SignalP"/>
    </source>
</evidence>
<dbReference type="InterPro" id="IPR037066">
    <property type="entry name" value="Plug_dom_sf"/>
</dbReference>
<evidence type="ECO:0000256" key="1">
    <source>
        <dbReference type="ARBA" id="ARBA00004571"/>
    </source>
</evidence>
<evidence type="ECO:0000256" key="5">
    <source>
        <dbReference type="ARBA" id="ARBA00023077"/>
    </source>
</evidence>
<dbReference type="EMBL" id="CP116805">
    <property type="protein sequence ID" value="WCL55404.1"/>
    <property type="molecule type" value="Genomic_DNA"/>
</dbReference>
<dbReference type="PROSITE" id="PS52016">
    <property type="entry name" value="TONB_DEPENDENT_REC_3"/>
    <property type="match status" value="1"/>
</dbReference>
<feature type="signal peptide" evidence="11">
    <location>
        <begin position="1"/>
        <end position="29"/>
    </location>
</feature>
<evidence type="ECO:0000256" key="9">
    <source>
        <dbReference type="RuleBase" id="RU003357"/>
    </source>
</evidence>
<evidence type="ECO:0000256" key="3">
    <source>
        <dbReference type="ARBA" id="ARBA00022452"/>
    </source>
</evidence>
<feature type="chain" id="PRO_5041954639" evidence="11">
    <location>
        <begin position="30"/>
        <end position="718"/>
    </location>
</feature>
<name>A0AAE9XXE8_9PROT</name>
<feature type="domain" description="TonB-dependent receptor plug" evidence="13">
    <location>
        <begin position="63"/>
        <end position="165"/>
    </location>
</feature>
<feature type="compositionally biased region" description="Acidic residues" evidence="10">
    <location>
        <begin position="308"/>
        <end position="321"/>
    </location>
</feature>
<evidence type="ECO:0000313" key="15">
    <source>
        <dbReference type="Proteomes" id="UP001217500"/>
    </source>
</evidence>
<dbReference type="InterPro" id="IPR039426">
    <property type="entry name" value="TonB-dep_rcpt-like"/>
</dbReference>
<evidence type="ECO:0000256" key="4">
    <source>
        <dbReference type="ARBA" id="ARBA00022692"/>
    </source>
</evidence>
<reference evidence="14" key="1">
    <citation type="submission" date="2023-01" db="EMBL/GenBank/DDBJ databases">
        <title>The genome sequence of Kordiimonadaceae bacterium 6D33.</title>
        <authorList>
            <person name="Liu Y."/>
        </authorList>
    </citation>
    <scope>NUCLEOTIDE SEQUENCE</scope>
    <source>
        <strain evidence="14">6D33</strain>
    </source>
</reference>
<feature type="domain" description="TonB-dependent receptor-like beta-barrel" evidence="12">
    <location>
        <begin position="328"/>
        <end position="687"/>
    </location>
</feature>
<keyword evidence="11" id="KW-0732">Signal</keyword>
<dbReference type="InterPro" id="IPR000531">
    <property type="entry name" value="Beta-barrel_TonB"/>
</dbReference>
<evidence type="ECO:0000256" key="7">
    <source>
        <dbReference type="ARBA" id="ARBA00023237"/>
    </source>
</evidence>
<dbReference type="SUPFAM" id="SSF56935">
    <property type="entry name" value="Porins"/>
    <property type="match status" value="1"/>
</dbReference>
<keyword evidence="15" id="KW-1185">Reference proteome</keyword>
<dbReference type="Proteomes" id="UP001217500">
    <property type="component" value="Chromosome"/>
</dbReference>
<dbReference type="RefSeq" id="WP_289505214.1">
    <property type="nucleotide sequence ID" value="NZ_CP116805.1"/>
</dbReference>
<comment type="subcellular location">
    <subcellularLocation>
        <location evidence="1 8">Cell outer membrane</location>
        <topology evidence="1 8">Multi-pass membrane protein</topology>
    </subcellularLocation>
</comment>
<dbReference type="GO" id="GO:0009279">
    <property type="term" value="C:cell outer membrane"/>
    <property type="evidence" value="ECO:0007669"/>
    <property type="project" value="UniProtKB-SubCell"/>
</dbReference>
<gene>
    <name evidence="14" type="ORF">PH603_06485</name>
</gene>
<evidence type="ECO:0000256" key="8">
    <source>
        <dbReference type="PROSITE-ProRule" id="PRU01360"/>
    </source>
</evidence>
<dbReference type="Pfam" id="PF07715">
    <property type="entry name" value="Plug"/>
    <property type="match status" value="1"/>
</dbReference>
<evidence type="ECO:0000313" key="14">
    <source>
        <dbReference type="EMBL" id="WCL55404.1"/>
    </source>
</evidence>
<keyword evidence="14" id="KW-0675">Receptor</keyword>
<evidence type="ECO:0000259" key="12">
    <source>
        <dbReference type="Pfam" id="PF00593"/>
    </source>
</evidence>
<evidence type="ECO:0000256" key="10">
    <source>
        <dbReference type="SAM" id="MobiDB-lite"/>
    </source>
</evidence>
<dbReference type="PANTHER" id="PTHR30069:SF40">
    <property type="entry name" value="TONB-DEPENDENT RECEPTOR NMB0964-RELATED"/>
    <property type="match status" value="1"/>
</dbReference>